<evidence type="ECO:0000256" key="6">
    <source>
        <dbReference type="SAM" id="Phobius"/>
    </source>
</evidence>
<dbReference type="Gene3D" id="1.20.1070.10">
    <property type="entry name" value="Rhodopsin 7-helix transmembrane proteins"/>
    <property type="match status" value="1"/>
</dbReference>
<feature type="compositionally biased region" description="Acidic residues" evidence="5">
    <location>
        <begin position="628"/>
        <end position="639"/>
    </location>
</feature>
<dbReference type="AlphaFoldDB" id="A0AAD2CJJ9"/>
<keyword evidence="2 6" id="KW-0812">Transmembrane</keyword>
<comment type="caution">
    <text evidence="7">The sequence shown here is derived from an EMBL/GenBank/DDBJ whole genome shotgun (WGS) entry which is preliminary data.</text>
</comment>
<evidence type="ECO:0000256" key="1">
    <source>
        <dbReference type="ARBA" id="ARBA00004141"/>
    </source>
</evidence>
<comment type="subcellular location">
    <subcellularLocation>
        <location evidence="1">Membrane</location>
        <topology evidence="1">Multi-pass membrane protein</topology>
    </subcellularLocation>
</comment>
<accession>A0AAD2CJJ9</accession>
<organism evidence="7 8">
    <name type="scientific">Cylindrotheca closterium</name>
    <dbReference type="NCBI Taxonomy" id="2856"/>
    <lineage>
        <taxon>Eukaryota</taxon>
        <taxon>Sar</taxon>
        <taxon>Stramenopiles</taxon>
        <taxon>Ochrophyta</taxon>
        <taxon>Bacillariophyta</taxon>
        <taxon>Bacillariophyceae</taxon>
        <taxon>Bacillariophycidae</taxon>
        <taxon>Bacillariales</taxon>
        <taxon>Bacillariaceae</taxon>
        <taxon>Cylindrotheca</taxon>
    </lineage>
</organism>
<keyword evidence="4 6" id="KW-0472">Membrane</keyword>
<gene>
    <name evidence="7" type="ORF">CYCCA115_LOCUS4180</name>
</gene>
<evidence type="ECO:0000256" key="5">
    <source>
        <dbReference type="SAM" id="MobiDB-lite"/>
    </source>
</evidence>
<evidence type="ECO:0000256" key="4">
    <source>
        <dbReference type="ARBA" id="ARBA00023136"/>
    </source>
</evidence>
<evidence type="ECO:0000256" key="2">
    <source>
        <dbReference type="ARBA" id="ARBA00022692"/>
    </source>
</evidence>
<feature type="compositionally biased region" description="Low complexity" evidence="5">
    <location>
        <begin position="723"/>
        <end position="738"/>
    </location>
</feature>
<feature type="transmembrane region" description="Helical" evidence="6">
    <location>
        <begin position="197"/>
        <end position="226"/>
    </location>
</feature>
<keyword evidence="8" id="KW-1185">Reference proteome</keyword>
<dbReference type="PANTHER" id="PTHR23112:SF0">
    <property type="entry name" value="TRANSMEMBRANE PROTEIN 116"/>
    <property type="match status" value="1"/>
</dbReference>
<proteinExistence type="predicted"/>
<feature type="transmembrane region" description="Helical" evidence="6">
    <location>
        <begin position="60"/>
        <end position="83"/>
    </location>
</feature>
<feature type="compositionally biased region" description="Basic and acidic residues" evidence="5">
    <location>
        <begin position="522"/>
        <end position="537"/>
    </location>
</feature>
<feature type="compositionally biased region" description="Basic residues" evidence="5">
    <location>
        <begin position="739"/>
        <end position="749"/>
    </location>
</feature>
<sequence length="771" mass="85001">MNDQAIGTMQQAQHEGITIAQDKVLSILPIPSAILSIFGSSVIIYMGVSTRRQRQWTTYTRLLIGLSICDIISSVSLAFAAFLRRPESGRVWAIGTDATCAAIGTMTQFSYANVWYNAALSYYFMATVRFRMKHSRIARLLEPWMHFMSIGFPLVTAIVGALYEMYGEKATGMGCWVNEYPHGCGDEPDQEPCTSGLIGWIFLGFPLLFSGLSILINNLVIGFYVWSQSAPTTTAATTTTTKSLSLSRTMTANTLSSSDGIEGSGHNKKASEEATKIMSKHQLQRLRLVSSQAFLFVGSYVLCNVWVGSLGIVEAITQEEDEPQLMQTMYRIMAINAFFSPLQGFTNMLVYIRPKYLKNREDFPLETKMWTFRRSVFGERVRSAHRSIIREGGKEEEEKRPETIGEPTKGDRIQPGVMKDIESNEESVSVHSLSHRAGRPVSSITISYWDVDQDSCSEGSCSEQLQSQRWADGVNGDATNAMPTARRASLIRGIAPNLPYINESTESPEFNQVVQNRTMDVDDTSHGSEDHHYDNVSHSRWGSSTTAIDDSGVLRTASQNLDGLKRSDSCSSSVFSAPVRRLSGKVEAASMWAASMGFNKEIPCNPNDSLMIAPKRSKTDHEAAEGEVANDDDNDDDDGSEVKRSSSRRLKVSPLVAPKRLPSEHEPVEIPDHDEDVVPNPPPARKLSDDSPLVAPKRSPSDCGGMVQISLGKGAAVGVQISTTTTTNNNNNNNNNNNKHGRKNKKRSKSPNITSPKLPRRVPTDYEPPAE</sequence>
<reference evidence="7" key="1">
    <citation type="submission" date="2023-08" db="EMBL/GenBank/DDBJ databases">
        <authorList>
            <person name="Audoor S."/>
            <person name="Bilcke G."/>
        </authorList>
    </citation>
    <scope>NUCLEOTIDE SEQUENCE</scope>
</reference>
<evidence type="ECO:0000256" key="3">
    <source>
        <dbReference type="ARBA" id="ARBA00022989"/>
    </source>
</evidence>
<dbReference type="GO" id="GO:0005886">
    <property type="term" value="C:plasma membrane"/>
    <property type="evidence" value="ECO:0007669"/>
    <property type="project" value="TreeGrafter"/>
</dbReference>
<feature type="region of interest" description="Disordered" evidence="5">
    <location>
        <begin position="391"/>
        <end position="415"/>
    </location>
</feature>
<feature type="transmembrane region" description="Helical" evidence="6">
    <location>
        <begin position="144"/>
        <end position="163"/>
    </location>
</feature>
<feature type="transmembrane region" description="Helical" evidence="6">
    <location>
        <begin position="293"/>
        <end position="312"/>
    </location>
</feature>
<dbReference type="GO" id="GO:0004930">
    <property type="term" value="F:G protein-coupled receptor activity"/>
    <property type="evidence" value="ECO:0007669"/>
    <property type="project" value="TreeGrafter"/>
</dbReference>
<feature type="region of interest" description="Disordered" evidence="5">
    <location>
        <begin position="609"/>
        <end position="708"/>
    </location>
</feature>
<evidence type="ECO:0000313" key="8">
    <source>
        <dbReference type="Proteomes" id="UP001295423"/>
    </source>
</evidence>
<name>A0AAD2CJJ9_9STRA</name>
<dbReference type="PANTHER" id="PTHR23112">
    <property type="entry name" value="G PROTEIN-COUPLED RECEPTOR 157-RELATED"/>
    <property type="match status" value="1"/>
</dbReference>
<feature type="region of interest" description="Disordered" evidence="5">
    <location>
        <begin position="721"/>
        <end position="771"/>
    </location>
</feature>
<dbReference type="SUPFAM" id="SSF81321">
    <property type="entry name" value="Family A G protein-coupled receptor-like"/>
    <property type="match status" value="1"/>
</dbReference>
<dbReference type="GO" id="GO:0007189">
    <property type="term" value="P:adenylate cyclase-activating G protein-coupled receptor signaling pathway"/>
    <property type="evidence" value="ECO:0007669"/>
    <property type="project" value="TreeGrafter"/>
</dbReference>
<dbReference type="Proteomes" id="UP001295423">
    <property type="component" value="Unassembled WGS sequence"/>
</dbReference>
<dbReference type="EMBL" id="CAKOGP040000401">
    <property type="protein sequence ID" value="CAJ1934843.1"/>
    <property type="molecule type" value="Genomic_DNA"/>
</dbReference>
<feature type="compositionally biased region" description="Polar residues" evidence="5">
    <location>
        <begin position="538"/>
        <end position="547"/>
    </location>
</feature>
<evidence type="ECO:0008006" key="9">
    <source>
        <dbReference type="Google" id="ProtNLM"/>
    </source>
</evidence>
<feature type="region of interest" description="Disordered" evidence="5">
    <location>
        <begin position="522"/>
        <end position="547"/>
    </location>
</feature>
<feature type="transmembrane region" description="Helical" evidence="6">
    <location>
        <begin position="27"/>
        <end position="48"/>
    </location>
</feature>
<feature type="compositionally biased region" description="Basic and acidic residues" evidence="5">
    <location>
        <begin position="391"/>
        <end position="412"/>
    </location>
</feature>
<protein>
    <recommendedName>
        <fullName evidence="9">G-protein coupled receptors family 2 profile 2 domain-containing protein</fullName>
    </recommendedName>
</protein>
<evidence type="ECO:0000313" key="7">
    <source>
        <dbReference type="EMBL" id="CAJ1934843.1"/>
    </source>
</evidence>
<feature type="compositionally biased region" description="Basic and acidic residues" evidence="5">
    <location>
        <begin position="661"/>
        <end position="671"/>
    </location>
</feature>
<keyword evidence="3 6" id="KW-1133">Transmembrane helix</keyword>